<organism evidence="6 7">
    <name type="scientific">Caenimonas sedimenti</name>
    <dbReference type="NCBI Taxonomy" id="2596921"/>
    <lineage>
        <taxon>Bacteria</taxon>
        <taxon>Pseudomonadati</taxon>
        <taxon>Pseudomonadota</taxon>
        <taxon>Betaproteobacteria</taxon>
        <taxon>Burkholderiales</taxon>
        <taxon>Comamonadaceae</taxon>
        <taxon>Caenimonas</taxon>
    </lineage>
</organism>
<keyword evidence="3" id="KW-0418">Kinase</keyword>
<evidence type="ECO:0000259" key="4">
    <source>
        <dbReference type="Pfam" id="PF07804"/>
    </source>
</evidence>
<dbReference type="Pfam" id="PF13657">
    <property type="entry name" value="Couple_hipA"/>
    <property type="match status" value="1"/>
</dbReference>
<dbReference type="AlphaFoldDB" id="A0A562ZL35"/>
<dbReference type="Pfam" id="PF07804">
    <property type="entry name" value="HipA_C"/>
    <property type="match status" value="1"/>
</dbReference>
<keyword evidence="7" id="KW-1185">Reference proteome</keyword>
<feature type="domain" description="HipA N-terminal subdomain 1" evidence="5">
    <location>
        <begin position="17"/>
        <end position="113"/>
    </location>
</feature>
<dbReference type="EMBL" id="VOBQ01000016">
    <property type="protein sequence ID" value="TWO69045.1"/>
    <property type="molecule type" value="Genomic_DNA"/>
</dbReference>
<dbReference type="InterPro" id="IPR017508">
    <property type="entry name" value="HipA_N1"/>
</dbReference>
<gene>
    <name evidence="6" type="ORF">FN976_20105</name>
</gene>
<evidence type="ECO:0000256" key="1">
    <source>
        <dbReference type="ARBA" id="ARBA00010164"/>
    </source>
</evidence>
<protein>
    <submittedName>
        <fullName evidence="6">Type II toxin-antitoxin system HipA family toxin</fullName>
    </submittedName>
</protein>
<name>A0A562ZL35_9BURK</name>
<dbReference type="GO" id="GO:0005829">
    <property type="term" value="C:cytosol"/>
    <property type="evidence" value="ECO:0007669"/>
    <property type="project" value="TreeGrafter"/>
</dbReference>
<evidence type="ECO:0000256" key="3">
    <source>
        <dbReference type="ARBA" id="ARBA00022777"/>
    </source>
</evidence>
<dbReference type="OrthoDB" id="9805913at2"/>
<dbReference type="RefSeq" id="WP_145894855.1">
    <property type="nucleotide sequence ID" value="NZ_VOBQ01000016.1"/>
</dbReference>
<dbReference type="InterPro" id="IPR052028">
    <property type="entry name" value="HipA_Ser/Thr_kinase"/>
</dbReference>
<sequence length="423" mass="45731">MSSKPVWVWLPGQSQPVRAGVLTLENKIASFGYDEAYLETAGALPLDPAHLPFTRAQRGASPLRQMGIFGVFRDARPEGFGLGLLEAATQVHRDDPLALLEASAGDAVGALAICEDIESKVGFTPPSSAQLLAALAALPREAPSSRAAGDPALVAGTSLGGERPKLTVLHEGRLWVAKLQKASDPAHTPVREHLAMEAARAAGLRVAPTLLLRAGDREVLLVRRFDRGISAEGAMRRRLYASARSVLRRGPGDPRSGASRSYVALALQLRRWCGVTGFDAVEEQRELFRRMAFNAICANGDDHPRNHGLLRHSAGWRLAPGFDILPCNAFHGRQAMAVNRAGQTISTAEALVADCDVFGYSRDEALAFIDEATRVLLETWPRLAERAGFSSEQLPVRSPIWLRRDAVQAAAPGRQSELSLAWR</sequence>
<evidence type="ECO:0000256" key="2">
    <source>
        <dbReference type="ARBA" id="ARBA00022679"/>
    </source>
</evidence>
<dbReference type="Proteomes" id="UP000318199">
    <property type="component" value="Unassembled WGS sequence"/>
</dbReference>
<reference evidence="6 7" key="1">
    <citation type="submission" date="2019-07" db="EMBL/GenBank/DDBJ databases">
        <title>Caenimonas sedimenti sp. nov., isolated from activated sludge.</title>
        <authorList>
            <person name="Xu J."/>
        </authorList>
    </citation>
    <scope>NUCLEOTIDE SEQUENCE [LARGE SCALE GENOMIC DNA]</scope>
    <source>
        <strain evidence="6 7">HX-9-20</strain>
    </source>
</reference>
<comment type="caution">
    <text evidence="6">The sequence shown here is derived from an EMBL/GenBank/DDBJ whole genome shotgun (WGS) entry which is preliminary data.</text>
</comment>
<proteinExistence type="inferred from homology"/>
<dbReference type="InterPro" id="IPR012893">
    <property type="entry name" value="HipA-like_C"/>
</dbReference>
<dbReference type="PANTHER" id="PTHR37419">
    <property type="entry name" value="SERINE/THREONINE-PROTEIN KINASE TOXIN HIPA"/>
    <property type="match status" value="1"/>
</dbReference>
<accession>A0A562ZL35</accession>
<evidence type="ECO:0000313" key="6">
    <source>
        <dbReference type="EMBL" id="TWO69045.1"/>
    </source>
</evidence>
<feature type="domain" description="HipA-like C-terminal" evidence="4">
    <location>
        <begin position="157"/>
        <end position="380"/>
    </location>
</feature>
<evidence type="ECO:0000313" key="7">
    <source>
        <dbReference type="Proteomes" id="UP000318199"/>
    </source>
</evidence>
<comment type="similarity">
    <text evidence="1">Belongs to the HipA Ser/Thr kinase family.</text>
</comment>
<dbReference type="PANTHER" id="PTHR37419:SF8">
    <property type="entry name" value="TOXIN YJJJ"/>
    <property type="match status" value="1"/>
</dbReference>
<dbReference type="GO" id="GO:0004674">
    <property type="term" value="F:protein serine/threonine kinase activity"/>
    <property type="evidence" value="ECO:0007669"/>
    <property type="project" value="TreeGrafter"/>
</dbReference>
<evidence type="ECO:0000259" key="5">
    <source>
        <dbReference type="Pfam" id="PF13657"/>
    </source>
</evidence>
<keyword evidence="2" id="KW-0808">Transferase</keyword>